<evidence type="ECO:0000256" key="2">
    <source>
        <dbReference type="ARBA" id="ARBA00022729"/>
    </source>
</evidence>
<dbReference type="Gene3D" id="3.40.190.10">
    <property type="entry name" value="Periplasmic binding protein-like II"/>
    <property type="match status" value="2"/>
</dbReference>
<protein>
    <recommendedName>
        <fullName evidence="6">Lipoprotein</fullName>
    </recommendedName>
</protein>
<comment type="subcellular location">
    <subcellularLocation>
        <location evidence="1">Membrane</location>
        <topology evidence="1">Lipid-anchor</topology>
    </subcellularLocation>
</comment>
<keyword evidence="9" id="KW-1185">Reference proteome</keyword>
<proteinExistence type="inferred from homology"/>
<feature type="signal peptide" evidence="7">
    <location>
        <begin position="1"/>
        <end position="25"/>
    </location>
</feature>
<dbReference type="EMBL" id="NHMP01000009">
    <property type="protein sequence ID" value="OXE45477.1"/>
    <property type="molecule type" value="Genomic_DNA"/>
</dbReference>
<evidence type="ECO:0000256" key="7">
    <source>
        <dbReference type="SAM" id="SignalP"/>
    </source>
</evidence>
<comment type="similarity">
    <text evidence="6">Belongs to the nlpA lipoprotein family.</text>
</comment>
<evidence type="ECO:0000256" key="1">
    <source>
        <dbReference type="ARBA" id="ARBA00004635"/>
    </source>
</evidence>
<keyword evidence="5 6" id="KW-0449">Lipoprotein</keyword>
<keyword evidence="2 7" id="KW-0732">Signal</keyword>
<evidence type="ECO:0000256" key="5">
    <source>
        <dbReference type="ARBA" id="ARBA00023288"/>
    </source>
</evidence>
<sequence length="266" mass="28962">MKKRFLLKLLAVSAFAASLGTASMAAEPVTIKIGASPVPAGDILNFVKPKLAEKGINLKIIEFSDYIQPNLALSDKEIDANFFQHKPFMDKFAADRGLKLHAMPGIFIAPIALYSNKIKDVKEIKKGDRITIPNDPTNGGRALQLLASAGLLKLKDNVGHSASIEDIVENPLKLKIIEVEAATLPRTLDDVKASVINQTYALSSGLNPVKDAIIIESKDSPYANIVAVREGDQNRPEILELNNTLRTPEVKAFILEHFKGSLIPSF</sequence>
<dbReference type="SUPFAM" id="SSF53850">
    <property type="entry name" value="Periplasmic binding protein-like II"/>
    <property type="match status" value="1"/>
</dbReference>
<dbReference type="GeneID" id="78361206"/>
<reference evidence="9" key="1">
    <citation type="submission" date="2017-05" db="EMBL/GenBank/DDBJ databases">
        <title>Improved OligoMM genomes.</title>
        <authorList>
            <person name="Garzetti D."/>
        </authorList>
    </citation>
    <scope>NUCLEOTIDE SEQUENCE [LARGE SCALE GENOMIC DNA]</scope>
    <source>
        <strain evidence="9">YL45</strain>
    </source>
</reference>
<keyword evidence="3" id="KW-0472">Membrane</keyword>
<dbReference type="GO" id="GO:0016020">
    <property type="term" value="C:membrane"/>
    <property type="evidence" value="ECO:0007669"/>
    <property type="project" value="UniProtKB-SubCell"/>
</dbReference>
<organism evidence="8 9">
    <name type="scientific">Turicimonas muris</name>
    <dbReference type="NCBI Taxonomy" id="1796652"/>
    <lineage>
        <taxon>Bacteria</taxon>
        <taxon>Pseudomonadati</taxon>
        <taxon>Pseudomonadota</taxon>
        <taxon>Betaproteobacteria</taxon>
        <taxon>Burkholderiales</taxon>
        <taxon>Sutterellaceae</taxon>
        <taxon>Turicimonas</taxon>
    </lineage>
</organism>
<comment type="caution">
    <text evidence="8">The sequence shown here is derived from an EMBL/GenBank/DDBJ whole genome shotgun (WGS) entry which is preliminary data.</text>
</comment>
<feature type="chain" id="PRO_5011251475" description="Lipoprotein" evidence="7">
    <location>
        <begin position="26"/>
        <end position="266"/>
    </location>
</feature>
<dbReference type="PIRSF" id="PIRSF002854">
    <property type="entry name" value="MetQ"/>
    <property type="match status" value="1"/>
</dbReference>
<gene>
    <name evidence="8" type="ORF">ADH67_11110</name>
</gene>
<evidence type="ECO:0000256" key="4">
    <source>
        <dbReference type="ARBA" id="ARBA00023139"/>
    </source>
</evidence>
<name>A0A227KDK4_9BURK</name>
<dbReference type="Pfam" id="PF03180">
    <property type="entry name" value="Lipoprotein_9"/>
    <property type="match status" value="1"/>
</dbReference>
<accession>A0A227KDK4</accession>
<evidence type="ECO:0000256" key="6">
    <source>
        <dbReference type="PIRNR" id="PIRNR002854"/>
    </source>
</evidence>
<dbReference type="RefSeq" id="WP_066592250.1">
    <property type="nucleotide sequence ID" value="NZ_CAJTBZ010000056.1"/>
</dbReference>
<dbReference type="InterPro" id="IPR004872">
    <property type="entry name" value="Lipoprotein_NlpA"/>
</dbReference>
<evidence type="ECO:0000256" key="3">
    <source>
        <dbReference type="ARBA" id="ARBA00023136"/>
    </source>
</evidence>
<dbReference type="Proteomes" id="UP000214610">
    <property type="component" value="Unassembled WGS sequence"/>
</dbReference>
<keyword evidence="4" id="KW-0564">Palmitate</keyword>
<dbReference type="PANTHER" id="PTHR30429">
    <property type="entry name" value="D-METHIONINE-BINDING LIPOPROTEIN METQ"/>
    <property type="match status" value="1"/>
</dbReference>
<evidence type="ECO:0000313" key="9">
    <source>
        <dbReference type="Proteomes" id="UP000214610"/>
    </source>
</evidence>
<evidence type="ECO:0000313" key="8">
    <source>
        <dbReference type="EMBL" id="OXE45477.1"/>
    </source>
</evidence>
<dbReference type="PANTHER" id="PTHR30429:SF0">
    <property type="entry name" value="METHIONINE-BINDING LIPOPROTEIN METQ"/>
    <property type="match status" value="1"/>
</dbReference>
<dbReference type="AlphaFoldDB" id="A0A227KDK4"/>
<dbReference type="CDD" id="cd13597">
    <property type="entry name" value="PBP2_lipoprotein_Tp32"/>
    <property type="match status" value="1"/>
</dbReference>